<dbReference type="PANTHER" id="PTHR33236:SF11">
    <property type="entry name" value="CUB DOMAIN-CONTAINING PROTEIN"/>
    <property type="match status" value="1"/>
</dbReference>
<feature type="compositionally biased region" description="Pro residues" evidence="3">
    <location>
        <begin position="169"/>
        <end position="181"/>
    </location>
</feature>
<dbReference type="SUPFAM" id="SSF49854">
    <property type="entry name" value="Spermadhesin, CUB domain"/>
    <property type="match status" value="1"/>
</dbReference>
<keyword evidence="7" id="KW-1185">Reference proteome</keyword>
<dbReference type="PROSITE" id="PS01180">
    <property type="entry name" value="CUB"/>
    <property type="match status" value="1"/>
</dbReference>
<dbReference type="Gene3D" id="2.60.120.290">
    <property type="entry name" value="Spermadhesin, CUB domain"/>
    <property type="match status" value="1"/>
</dbReference>
<feature type="domain" description="CUB" evidence="5">
    <location>
        <begin position="282"/>
        <end position="400"/>
    </location>
</feature>
<evidence type="ECO:0000256" key="4">
    <source>
        <dbReference type="SAM" id="SignalP"/>
    </source>
</evidence>
<feature type="region of interest" description="Disordered" evidence="3">
    <location>
        <begin position="78"/>
        <end position="188"/>
    </location>
</feature>
<gene>
    <name evidence="6" type="ORF">DMAD_08001</name>
</gene>
<dbReference type="CDD" id="cd00041">
    <property type="entry name" value="CUB"/>
    <property type="match status" value="1"/>
</dbReference>
<feature type="compositionally biased region" description="Pro residues" evidence="3">
    <location>
        <begin position="83"/>
        <end position="105"/>
    </location>
</feature>
<dbReference type="EMBL" id="AP029263">
    <property type="protein sequence ID" value="BFF89197.1"/>
    <property type="molecule type" value="Genomic_DNA"/>
</dbReference>
<dbReference type="InterPro" id="IPR000859">
    <property type="entry name" value="CUB_dom"/>
</dbReference>
<dbReference type="PANTHER" id="PTHR33236">
    <property type="entry name" value="INTRAFLAGELLAR TRANSPORT PROTEIN 122 FAMILY PROTEIN-RELATED"/>
    <property type="match status" value="1"/>
</dbReference>
<sequence length="562" mass="61840">MLSSMRCNALISALVLTLYYVGVDGGNDFVTMGMRRSRRGPTITERPGGMVMEGIGFHYTMRYQPGFHLHKLFALPQEDESPAPEPAPEMPMATPEPPPAPPPEPTPEEDTDEPEPTIPMRTTSAPVDPLPEEGSPSPSPGMDGMDGMMTSPQPPPPPPEMKPTKRPTMRPPARPSMPPAPSSTKTSIMQPQQTLKNLLFGSPIEANLILKQPSAPKSRGKGFLSLFEVIKFPNTKCIVSMGDIRTMEGVCYHEFECKSLGGIPTESCAEGVGVCCVFVNGCGDVTGQQIVYFESPNYPNAVREMMICVLILNVRKGVQQLRLDFQMFELSRPTNGDCVDDQFIVSGHNANFQIPILCGINTGQHIYIHVGDSNEGKVYLSVFVKVSSGGRSFNIKVTQVEDDLAPNNCLQYFTETEGIIKSFNYDMDGSIVDNREATYFNNLNYAICMSRMRNVCSVSYNTEQFGGDQPDFQIVNKDEAENDLVSDGQAGAGIFNCPDDFIAINSVPLCGERFNDGRETEDFTMHATVRDTAAGPIILPFRTDAEYVGRGFRLLYRQELCV</sequence>
<dbReference type="InterPro" id="IPR035914">
    <property type="entry name" value="Sperma_CUB_dom_sf"/>
</dbReference>
<proteinExistence type="predicted"/>
<dbReference type="AlphaFoldDB" id="A0AAU9F7F5"/>
<feature type="compositionally biased region" description="Low complexity" evidence="3">
    <location>
        <begin position="134"/>
        <end position="151"/>
    </location>
</feature>
<comment type="caution">
    <text evidence="2">Lacks conserved residue(s) required for the propagation of feature annotation.</text>
</comment>
<feature type="signal peptide" evidence="4">
    <location>
        <begin position="1"/>
        <end position="25"/>
    </location>
</feature>
<feature type="compositionally biased region" description="Acidic residues" evidence="3">
    <location>
        <begin position="106"/>
        <end position="115"/>
    </location>
</feature>
<dbReference type="InterPro" id="IPR058698">
    <property type="entry name" value="CUB_metazoa"/>
</dbReference>
<evidence type="ECO:0000256" key="3">
    <source>
        <dbReference type="SAM" id="MobiDB-lite"/>
    </source>
</evidence>
<keyword evidence="1" id="KW-1015">Disulfide bond</keyword>
<name>A0AAU9F7F5_DROMD</name>
<protein>
    <recommendedName>
        <fullName evidence="5">CUB domain-containing protein</fullName>
    </recommendedName>
</protein>
<evidence type="ECO:0000256" key="2">
    <source>
        <dbReference type="PROSITE-ProRule" id="PRU00059"/>
    </source>
</evidence>
<feature type="chain" id="PRO_5043358763" description="CUB domain-containing protein" evidence="4">
    <location>
        <begin position="26"/>
        <end position="562"/>
    </location>
</feature>
<dbReference type="Proteomes" id="UP001500889">
    <property type="component" value="Chromosome O"/>
</dbReference>
<accession>A0AAU9F7F5</accession>
<evidence type="ECO:0000313" key="7">
    <source>
        <dbReference type="Proteomes" id="UP001500889"/>
    </source>
</evidence>
<dbReference type="Pfam" id="PF00431">
    <property type="entry name" value="CUB"/>
    <property type="match status" value="1"/>
</dbReference>
<dbReference type="Pfam" id="PF26080">
    <property type="entry name" value="CUB_animal"/>
    <property type="match status" value="1"/>
</dbReference>
<dbReference type="PRINTS" id="PR01217">
    <property type="entry name" value="PRICHEXTENSN"/>
</dbReference>
<evidence type="ECO:0000259" key="5">
    <source>
        <dbReference type="PROSITE" id="PS01180"/>
    </source>
</evidence>
<feature type="compositionally biased region" description="Pro residues" evidence="3">
    <location>
        <begin position="152"/>
        <end position="161"/>
    </location>
</feature>
<keyword evidence="4" id="KW-0732">Signal</keyword>
<evidence type="ECO:0000256" key="1">
    <source>
        <dbReference type="ARBA" id="ARBA00023157"/>
    </source>
</evidence>
<reference evidence="6 7" key="1">
    <citation type="submission" date="2024-02" db="EMBL/GenBank/DDBJ databases">
        <title>A chromosome-level genome assembly of Drosophila madeirensis, a fruit fly species endemic to Madeira island.</title>
        <authorList>
            <person name="Tomihara K."/>
            <person name="Llopart A."/>
            <person name="Yamamoto D."/>
        </authorList>
    </citation>
    <scope>NUCLEOTIDE SEQUENCE [LARGE SCALE GENOMIC DNA]</scope>
    <source>
        <strain evidence="6 7">RF1</strain>
    </source>
</reference>
<evidence type="ECO:0000313" key="6">
    <source>
        <dbReference type="EMBL" id="BFF89197.1"/>
    </source>
</evidence>
<organism evidence="6 7">
    <name type="scientific">Drosophila madeirensis</name>
    <name type="common">Fruit fly</name>
    <dbReference type="NCBI Taxonomy" id="30013"/>
    <lineage>
        <taxon>Eukaryota</taxon>
        <taxon>Metazoa</taxon>
        <taxon>Ecdysozoa</taxon>
        <taxon>Arthropoda</taxon>
        <taxon>Hexapoda</taxon>
        <taxon>Insecta</taxon>
        <taxon>Pterygota</taxon>
        <taxon>Neoptera</taxon>
        <taxon>Endopterygota</taxon>
        <taxon>Diptera</taxon>
        <taxon>Brachycera</taxon>
        <taxon>Muscomorpha</taxon>
        <taxon>Ephydroidea</taxon>
        <taxon>Drosophilidae</taxon>
        <taxon>Drosophila</taxon>
        <taxon>Sophophora</taxon>
    </lineage>
</organism>